<gene>
    <name evidence="8" type="ORF">JQC72_10565</name>
</gene>
<evidence type="ECO:0000256" key="1">
    <source>
        <dbReference type="ARBA" id="ARBA00004651"/>
    </source>
</evidence>
<evidence type="ECO:0000256" key="3">
    <source>
        <dbReference type="ARBA" id="ARBA00022692"/>
    </source>
</evidence>
<keyword evidence="3 6" id="KW-0812">Transmembrane</keyword>
<comment type="caution">
    <text evidence="8">The sequence shown here is derived from an EMBL/GenBank/DDBJ whole genome shotgun (WGS) entry which is preliminary data.</text>
</comment>
<feature type="domain" description="Major facilitator superfamily (MFS) profile" evidence="7">
    <location>
        <begin position="8"/>
        <end position="415"/>
    </location>
</feature>
<feature type="transmembrane region" description="Helical" evidence="6">
    <location>
        <begin position="389"/>
        <end position="410"/>
    </location>
</feature>
<evidence type="ECO:0000256" key="4">
    <source>
        <dbReference type="ARBA" id="ARBA00022989"/>
    </source>
</evidence>
<feature type="transmembrane region" description="Helical" evidence="6">
    <location>
        <begin position="163"/>
        <end position="182"/>
    </location>
</feature>
<keyword evidence="5 6" id="KW-0472">Membrane</keyword>
<evidence type="ECO:0000256" key="6">
    <source>
        <dbReference type="SAM" id="Phobius"/>
    </source>
</evidence>
<dbReference type="CDD" id="cd17319">
    <property type="entry name" value="MFS_ExuT_GudP_like"/>
    <property type="match status" value="1"/>
</dbReference>
<feature type="transmembrane region" description="Helical" evidence="6">
    <location>
        <begin position="268"/>
        <end position="290"/>
    </location>
</feature>
<evidence type="ECO:0000313" key="9">
    <source>
        <dbReference type="Proteomes" id="UP001177120"/>
    </source>
</evidence>
<feature type="transmembrane region" description="Helical" evidence="6">
    <location>
        <begin position="326"/>
        <end position="347"/>
    </location>
</feature>
<dbReference type="RefSeq" id="WP_205495461.1">
    <property type="nucleotide sequence ID" value="NZ_JAFHAP010000009.1"/>
</dbReference>
<feature type="transmembrane region" description="Helical" evidence="6">
    <location>
        <begin position="73"/>
        <end position="92"/>
    </location>
</feature>
<evidence type="ECO:0000256" key="2">
    <source>
        <dbReference type="ARBA" id="ARBA00022448"/>
    </source>
</evidence>
<keyword evidence="4 6" id="KW-1133">Transmembrane helix</keyword>
<reference evidence="8" key="1">
    <citation type="journal article" date="2024" name="Int. J. Syst. Evol. Microbiol.">
        <title>Polycladomyces zharkentensis sp. nov., a novel thermophilic cellulose- and starch-degrading member of the Bacillota from a geothermal aquifer in Kazakhstan.</title>
        <authorList>
            <person name="Mashzhan A."/>
            <person name="Kistaubayeva A."/>
            <person name="Javier-Lopez R."/>
            <person name="Bissenova U."/>
            <person name="Bissenbay A."/>
            <person name="Birkeland N.K."/>
        </authorList>
    </citation>
    <scope>NUCLEOTIDE SEQUENCE</scope>
    <source>
        <strain evidence="8">ZKZ2T</strain>
    </source>
</reference>
<dbReference type="InterPro" id="IPR036259">
    <property type="entry name" value="MFS_trans_sf"/>
</dbReference>
<feature type="transmembrane region" description="Helical" evidence="6">
    <location>
        <begin position="227"/>
        <end position="248"/>
    </location>
</feature>
<dbReference type="InterPro" id="IPR050382">
    <property type="entry name" value="MFS_Na/Anion_cotransporter"/>
</dbReference>
<dbReference type="PANTHER" id="PTHR11662">
    <property type="entry name" value="SOLUTE CARRIER FAMILY 17"/>
    <property type="match status" value="1"/>
</dbReference>
<evidence type="ECO:0000259" key="7">
    <source>
        <dbReference type="PROSITE" id="PS50850"/>
    </source>
</evidence>
<keyword evidence="9" id="KW-1185">Reference proteome</keyword>
<dbReference type="PANTHER" id="PTHR11662:SF399">
    <property type="entry name" value="FI19708P1-RELATED"/>
    <property type="match status" value="1"/>
</dbReference>
<dbReference type="InterPro" id="IPR011701">
    <property type="entry name" value="MFS"/>
</dbReference>
<keyword evidence="2" id="KW-0813">Transport</keyword>
<organism evidence="8 9">
    <name type="scientific">Polycladomyces zharkentensis</name>
    <dbReference type="NCBI Taxonomy" id="2807616"/>
    <lineage>
        <taxon>Bacteria</taxon>
        <taxon>Bacillati</taxon>
        <taxon>Bacillota</taxon>
        <taxon>Bacilli</taxon>
        <taxon>Bacillales</taxon>
        <taxon>Thermoactinomycetaceae</taxon>
        <taxon>Polycladomyces</taxon>
    </lineage>
</organism>
<accession>A0ABS2WK91</accession>
<dbReference type="EMBL" id="JAFHAP010000009">
    <property type="protein sequence ID" value="MBN2909957.1"/>
    <property type="molecule type" value="Genomic_DNA"/>
</dbReference>
<feature type="transmembrane region" description="Helical" evidence="6">
    <location>
        <begin position="45"/>
        <end position="66"/>
    </location>
</feature>
<sequence length="443" mass="48229">MKKRRWLIASLLAVGVIINYFDRINMSVAVKPLSEEFHLTAGQIGIILSAFAWSYAILQIPAGALLDKIGVKWVVRIGTIIWSLACLITAVVSGKGLIILSRVLLGIGEAPYFPAAAKATGYWFPKKERGTATSLFDAQSKLSNAIGVPLIAWVVTEWGWRGGFLATAILSLFYAVVFWILYRDPHEDKQLTKEEYAYIVEGGAQTEGDSSGSLLKNLRFLLTKRKVWGAFIGFAAYGYSWFLFLTWLPGYLATEMNMSILKSGWYASIPWLVGTVSELLIGGWLIDRLVSKGYDPTRVRKTFLVIGMLLGLSVIGAAFTHNPVIAVSWISVAIGGLVITSSITYSIPTFIAPKGTVGTLIGILTFGNNAMAIFAPMITGFIVDATGSFMYAFLTAAVLLLIGIFAYVFLLTDLEPIEPPETPVTPGGKMITDQATAVQIEVK</sequence>
<proteinExistence type="predicted"/>
<comment type="subcellular location">
    <subcellularLocation>
        <location evidence="1">Cell membrane</location>
        <topology evidence="1">Multi-pass membrane protein</topology>
    </subcellularLocation>
</comment>
<protein>
    <submittedName>
        <fullName evidence="8">MFS transporter</fullName>
    </submittedName>
</protein>
<dbReference type="SUPFAM" id="SSF103473">
    <property type="entry name" value="MFS general substrate transporter"/>
    <property type="match status" value="1"/>
</dbReference>
<dbReference type="Pfam" id="PF07690">
    <property type="entry name" value="MFS_1"/>
    <property type="match status" value="2"/>
</dbReference>
<dbReference type="InterPro" id="IPR020846">
    <property type="entry name" value="MFS_dom"/>
</dbReference>
<dbReference type="Proteomes" id="UP001177120">
    <property type="component" value="Unassembled WGS sequence"/>
</dbReference>
<evidence type="ECO:0000256" key="5">
    <source>
        <dbReference type="ARBA" id="ARBA00023136"/>
    </source>
</evidence>
<evidence type="ECO:0000313" key="8">
    <source>
        <dbReference type="EMBL" id="MBN2909957.1"/>
    </source>
</evidence>
<feature type="transmembrane region" description="Helical" evidence="6">
    <location>
        <begin position="302"/>
        <end position="320"/>
    </location>
</feature>
<feature type="transmembrane region" description="Helical" evidence="6">
    <location>
        <begin position="359"/>
        <end position="383"/>
    </location>
</feature>
<name>A0ABS2WK91_9BACL</name>
<dbReference type="PROSITE" id="PS50850">
    <property type="entry name" value="MFS"/>
    <property type="match status" value="1"/>
</dbReference>
<dbReference type="Gene3D" id="1.20.1250.20">
    <property type="entry name" value="MFS general substrate transporter like domains"/>
    <property type="match status" value="2"/>
</dbReference>